<evidence type="ECO:0000313" key="6">
    <source>
        <dbReference type="Proteomes" id="UP001165524"/>
    </source>
</evidence>
<gene>
    <name evidence="5" type="ORF">MU846_12800</name>
</gene>
<dbReference type="Pfam" id="PF00743">
    <property type="entry name" value="FMO-like"/>
    <property type="match status" value="2"/>
</dbReference>
<keyword evidence="2" id="KW-0285">Flavoprotein</keyword>
<dbReference type="Proteomes" id="UP001165524">
    <property type="component" value="Unassembled WGS sequence"/>
</dbReference>
<name>A0ABT0E9S5_9GAMM</name>
<organism evidence="5 6">
    <name type="scientific">Alcanivorax quisquiliarum</name>
    <dbReference type="NCBI Taxonomy" id="2933565"/>
    <lineage>
        <taxon>Bacteria</taxon>
        <taxon>Pseudomonadati</taxon>
        <taxon>Pseudomonadota</taxon>
        <taxon>Gammaproteobacteria</taxon>
        <taxon>Oceanospirillales</taxon>
        <taxon>Alcanivoracaceae</taxon>
        <taxon>Alcanivorax</taxon>
    </lineage>
</organism>
<evidence type="ECO:0000313" key="5">
    <source>
        <dbReference type="EMBL" id="MCK0538586.1"/>
    </source>
</evidence>
<comment type="caution">
    <text evidence="5">The sequence shown here is derived from an EMBL/GenBank/DDBJ whole genome shotgun (WGS) entry which is preliminary data.</text>
</comment>
<keyword evidence="4" id="KW-0560">Oxidoreductase</keyword>
<dbReference type="InterPro" id="IPR036188">
    <property type="entry name" value="FAD/NAD-bd_sf"/>
</dbReference>
<dbReference type="RefSeq" id="WP_246953363.1">
    <property type="nucleotide sequence ID" value="NZ_JALKII010000010.1"/>
</dbReference>
<dbReference type="Gene3D" id="3.50.50.60">
    <property type="entry name" value="FAD/NAD(P)-binding domain"/>
    <property type="match status" value="2"/>
</dbReference>
<reference evidence="5" key="1">
    <citation type="submission" date="2022-04" db="EMBL/GenBank/DDBJ databases">
        <title>Alcanivorax sp. CY1518 draft genome sequence.</title>
        <authorList>
            <person name="Zhao G."/>
            <person name="An M."/>
        </authorList>
    </citation>
    <scope>NUCLEOTIDE SEQUENCE</scope>
    <source>
        <strain evidence="5">CY1518</strain>
    </source>
</reference>
<evidence type="ECO:0000256" key="2">
    <source>
        <dbReference type="ARBA" id="ARBA00022630"/>
    </source>
</evidence>
<protein>
    <submittedName>
        <fullName evidence="5">NAD(P)/FAD-dependent oxidoreductase</fullName>
    </submittedName>
</protein>
<dbReference type="InterPro" id="IPR020946">
    <property type="entry name" value="Flavin_mOase-like"/>
</dbReference>
<evidence type="ECO:0000256" key="3">
    <source>
        <dbReference type="ARBA" id="ARBA00022827"/>
    </source>
</evidence>
<accession>A0ABT0E9S5</accession>
<dbReference type="PANTHER" id="PTHR23023">
    <property type="entry name" value="DIMETHYLANILINE MONOOXYGENASE"/>
    <property type="match status" value="1"/>
</dbReference>
<sequence>MTVRIAVLGAGPSGLAQLRAFDAARRAGIEVPEIVCFEKQSDLGGMWNYTWRTGLDEHGEPVHASMYRYLWSNGPKECLEFADYSFEEHFGRPIASYPPRPVLRDYIMGRIERSGLRDQIRFNTAVHAVEYDEQTEKFSVTVRELEQDRLVTEEFDYVVVATGHFSTPNAPSFKGLNQFPGRVLHAHDFRDACEFAGKDLLLIGSSYSAEDIGTQCYKYGAKSITFSYRSAPMGYEWPEAFSERPLLERVEGNTAYFVDGSSCDVDAIILCTGYQHHFPFLPDELTLRTSNRLYPKGLYKGVFWIDNPKLIYLGMQDQYYTFNMFDAQAWLARDVILGRITLPDRAAMVADSEAWFAREEATEGVNDDIDFQAAYVRDLVDRTDYPDFAIEEVAEMFKQWMRDKSEGILDYRNKSYRSTITGTLAPLHHTPWMEAMDDSLEAFLRDSTPIEEQLGEPVELAEEPLRKRA</sequence>
<dbReference type="InterPro" id="IPR050346">
    <property type="entry name" value="FMO-like"/>
</dbReference>
<dbReference type="EMBL" id="JALKII010000010">
    <property type="protein sequence ID" value="MCK0538586.1"/>
    <property type="molecule type" value="Genomic_DNA"/>
</dbReference>
<proteinExistence type="inferred from homology"/>
<evidence type="ECO:0000256" key="1">
    <source>
        <dbReference type="ARBA" id="ARBA00009183"/>
    </source>
</evidence>
<comment type="similarity">
    <text evidence="1">Belongs to the FMO family.</text>
</comment>
<keyword evidence="6" id="KW-1185">Reference proteome</keyword>
<dbReference type="SUPFAM" id="SSF51905">
    <property type="entry name" value="FAD/NAD(P)-binding domain"/>
    <property type="match status" value="2"/>
</dbReference>
<evidence type="ECO:0000256" key="4">
    <source>
        <dbReference type="ARBA" id="ARBA00023002"/>
    </source>
</evidence>
<keyword evidence="3" id="KW-0274">FAD</keyword>